<evidence type="ECO:0000256" key="5">
    <source>
        <dbReference type="ARBA" id="ARBA00022741"/>
    </source>
</evidence>
<keyword evidence="5" id="KW-0547">Nucleotide-binding</keyword>
<comment type="catalytic activity">
    <reaction evidence="11">
        <text>tRNA(Pro) + L-proline + ATP = L-prolyl-tRNA(Pro) + AMP + diphosphate</text>
        <dbReference type="Rhea" id="RHEA:14305"/>
        <dbReference type="Rhea" id="RHEA-COMP:9700"/>
        <dbReference type="Rhea" id="RHEA-COMP:9702"/>
        <dbReference type="ChEBI" id="CHEBI:30616"/>
        <dbReference type="ChEBI" id="CHEBI:33019"/>
        <dbReference type="ChEBI" id="CHEBI:60039"/>
        <dbReference type="ChEBI" id="CHEBI:78442"/>
        <dbReference type="ChEBI" id="CHEBI:78532"/>
        <dbReference type="ChEBI" id="CHEBI:456215"/>
        <dbReference type="EC" id="6.1.1.15"/>
    </reaction>
</comment>
<dbReference type="CDD" id="cd00779">
    <property type="entry name" value="ProRS_core_prok"/>
    <property type="match status" value="1"/>
</dbReference>
<sequence>MFTLRSNVETSAFSRALIRGSTRSYHHCHSGADQRQRLTAIWAPTGGRTVGEAERAHDKLIRAGLLRQSHSGIFHLLPMGYRIQSKLESLIDKHMQSLGASRVALSSITSKKLWQQSGRYEKLGSELFNFQDRRGADYMLAPTHEEEVTSLVAQSVKSYKELPLRLYQMTRKYRDELRPRHGLLRTREFTMKDLYTFDVDTAAAMQTYEQVQDAYASFFDSLGLPVVKARAGSGDMGGDLSHEYHFTSPIGEDLIMKCNNCEFAVNSDIAEQPANDSATDPQHHCPKCEAGTLEAKEALEVGHTFHLGTRYSEPLGARIALPTTSQGESQSADTSAARATTHIQMGCHGIGVSRLIGAVAEHFADPVGLQWPRAISPYEVEIVFADGLEAQAVQIYDDVVHGLSHTTDVLLDDRSVSLPWKLKDADLAGYPIVVVLGQVWKKTGNIELQFQYIIVDHSKMASQGGETVNLSTLDVQQLGQVKKQIEEELEHLTQSFAQLHAVQGKFKECQRIVKTRPGSTEGERSVLVPLTNSLYVRGELSDPGRVIVDVGTGFYVEKESSAAELFYNAKIQQLAQNIQDLEVIVQRKTANVRSVEDVLRQKVMAGQATETR</sequence>
<dbReference type="NCBIfam" id="TIGR00293">
    <property type="entry name" value="prefoldin subunit alpha"/>
    <property type="match status" value="1"/>
</dbReference>
<feature type="coiled-coil region" evidence="12">
    <location>
        <begin position="475"/>
        <end position="502"/>
    </location>
</feature>
<dbReference type="Gene3D" id="3.40.50.800">
    <property type="entry name" value="Anticodon-binding domain"/>
    <property type="match status" value="1"/>
</dbReference>
<proteinExistence type="inferred from homology"/>
<dbReference type="PRINTS" id="PR01046">
    <property type="entry name" value="TRNASYNTHPRO"/>
</dbReference>
<dbReference type="PANTHER" id="PTHR42753:SF2">
    <property type="entry name" value="PROLINE--TRNA LIGASE"/>
    <property type="match status" value="1"/>
</dbReference>
<evidence type="ECO:0000256" key="6">
    <source>
        <dbReference type="ARBA" id="ARBA00022840"/>
    </source>
</evidence>
<keyword evidence="7" id="KW-0648">Protein biosynthesis</keyword>
<dbReference type="InterPro" id="IPR009053">
    <property type="entry name" value="Prefoldin"/>
</dbReference>
<evidence type="ECO:0000256" key="10">
    <source>
        <dbReference type="ARBA" id="ARBA00029731"/>
    </source>
</evidence>
<dbReference type="InterPro" id="IPR045864">
    <property type="entry name" value="aa-tRNA-synth_II/BPL/LPL"/>
</dbReference>
<evidence type="ECO:0000256" key="9">
    <source>
        <dbReference type="ARBA" id="ARBA00023186"/>
    </source>
</evidence>
<accession>A0A0G4LJU1</accession>
<evidence type="ECO:0000256" key="2">
    <source>
        <dbReference type="ARBA" id="ARBA00010048"/>
    </source>
</evidence>
<dbReference type="GO" id="GO:0004827">
    <property type="term" value="F:proline-tRNA ligase activity"/>
    <property type="evidence" value="ECO:0007669"/>
    <property type="project" value="UniProtKB-EC"/>
</dbReference>
<evidence type="ECO:0000313" key="15">
    <source>
        <dbReference type="Proteomes" id="UP000045706"/>
    </source>
</evidence>
<dbReference type="AlphaFoldDB" id="A0A0G4LJU1"/>
<dbReference type="GO" id="GO:0006433">
    <property type="term" value="P:prolyl-tRNA aminoacylation"/>
    <property type="evidence" value="ECO:0007669"/>
    <property type="project" value="InterPro"/>
</dbReference>
<dbReference type="SUPFAM" id="SSF52954">
    <property type="entry name" value="Class II aaRS ABD-related"/>
    <property type="match status" value="1"/>
</dbReference>
<evidence type="ECO:0000256" key="1">
    <source>
        <dbReference type="ARBA" id="ARBA00008226"/>
    </source>
</evidence>
<dbReference type="PROSITE" id="PS50862">
    <property type="entry name" value="AA_TRNA_LIGASE_II"/>
    <property type="match status" value="1"/>
</dbReference>
<evidence type="ECO:0000256" key="8">
    <source>
        <dbReference type="ARBA" id="ARBA00023146"/>
    </source>
</evidence>
<dbReference type="InterPro" id="IPR033730">
    <property type="entry name" value="ProRS_core_prok"/>
</dbReference>
<keyword evidence="4" id="KW-0436">Ligase</keyword>
<comment type="similarity">
    <text evidence="2">Belongs to the prefoldin subunit alpha family.</text>
</comment>
<keyword evidence="6" id="KW-0067">ATP-binding</keyword>
<dbReference type="FunFam" id="1.10.287.370:FF:000004">
    <property type="entry name" value="Probable prefoldin subunit 5"/>
    <property type="match status" value="1"/>
</dbReference>
<dbReference type="Proteomes" id="UP000045706">
    <property type="component" value="Unassembled WGS sequence"/>
</dbReference>
<dbReference type="InterPro" id="IPR004127">
    <property type="entry name" value="Prefoldin_subunit_alpha"/>
</dbReference>
<dbReference type="EC" id="6.1.1.15" evidence="3"/>
<dbReference type="InterPro" id="IPR002316">
    <property type="entry name" value="Pro-tRNA-ligase_IIa"/>
</dbReference>
<dbReference type="PANTHER" id="PTHR42753">
    <property type="entry name" value="MITOCHONDRIAL RIBOSOME PROTEIN L39/PROLYL-TRNA LIGASE FAMILY MEMBER"/>
    <property type="match status" value="1"/>
</dbReference>
<evidence type="ECO:0000256" key="12">
    <source>
        <dbReference type="SAM" id="Coils"/>
    </source>
</evidence>
<dbReference type="Pfam" id="PF00587">
    <property type="entry name" value="tRNA-synt_2b"/>
    <property type="match status" value="1"/>
</dbReference>
<dbReference type="GO" id="GO:0005524">
    <property type="term" value="F:ATP binding"/>
    <property type="evidence" value="ECO:0007669"/>
    <property type="project" value="UniProtKB-KW"/>
</dbReference>
<dbReference type="SUPFAM" id="SSF55681">
    <property type="entry name" value="Class II aaRS and biotin synthetases"/>
    <property type="match status" value="1"/>
</dbReference>
<dbReference type="SUPFAM" id="SSF46579">
    <property type="entry name" value="Prefoldin"/>
    <property type="match status" value="1"/>
</dbReference>
<evidence type="ECO:0000256" key="3">
    <source>
        <dbReference type="ARBA" id="ARBA00012831"/>
    </source>
</evidence>
<dbReference type="Pfam" id="PF02996">
    <property type="entry name" value="Prefoldin"/>
    <property type="match status" value="1"/>
</dbReference>
<keyword evidence="12" id="KW-0175">Coiled coil</keyword>
<dbReference type="InterPro" id="IPR002314">
    <property type="entry name" value="aa-tRNA-synt_IIb"/>
</dbReference>
<evidence type="ECO:0000256" key="7">
    <source>
        <dbReference type="ARBA" id="ARBA00022917"/>
    </source>
</evidence>
<dbReference type="Gene3D" id="1.10.287.370">
    <property type="match status" value="1"/>
</dbReference>
<evidence type="ECO:0000256" key="11">
    <source>
        <dbReference type="ARBA" id="ARBA00047671"/>
    </source>
</evidence>
<keyword evidence="9" id="KW-0143">Chaperone</keyword>
<evidence type="ECO:0000256" key="4">
    <source>
        <dbReference type="ARBA" id="ARBA00022598"/>
    </source>
</evidence>
<feature type="domain" description="Aminoacyl-transfer RNA synthetases class-II family profile" evidence="13">
    <location>
        <begin position="80"/>
        <end position="377"/>
    </location>
</feature>
<reference evidence="15" key="1">
    <citation type="submission" date="2015-05" db="EMBL/GenBank/DDBJ databases">
        <authorList>
            <person name="Fogelqvist Johan"/>
        </authorList>
    </citation>
    <scope>NUCLEOTIDE SEQUENCE [LARGE SCALE GENOMIC DNA]</scope>
</reference>
<dbReference type="CDD" id="cd23157">
    <property type="entry name" value="Prefoldin_5"/>
    <property type="match status" value="1"/>
</dbReference>
<dbReference type="EMBL" id="CVQI01013113">
    <property type="protein sequence ID" value="CRK22286.1"/>
    <property type="molecule type" value="Genomic_DNA"/>
</dbReference>
<gene>
    <name evidence="14" type="ORF">BN1723_012639</name>
</gene>
<evidence type="ECO:0000313" key="14">
    <source>
        <dbReference type="EMBL" id="CRK22286.1"/>
    </source>
</evidence>
<dbReference type="InterPro" id="IPR050062">
    <property type="entry name" value="Pro-tRNA_synthetase"/>
</dbReference>
<organism evidence="14 15">
    <name type="scientific">Verticillium longisporum</name>
    <name type="common">Verticillium dahliae var. longisporum</name>
    <dbReference type="NCBI Taxonomy" id="100787"/>
    <lineage>
        <taxon>Eukaryota</taxon>
        <taxon>Fungi</taxon>
        <taxon>Dikarya</taxon>
        <taxon>Ascomycota</taxon>
        <taxon>Pezizomycotina</taxon>
        <taxon>Sordariomycetes</taxon>
        <taxon>Hypocreomycetidae</taxon>
        <taxon>Glomerellales</taxon>
        <taxon>Plectosphaerellaceae</taxon>
        <taxon>Verticillium</taxon>
    </lineage>
</organism>
<keyword evidence="8" id="KW-0030">Aminoacyl-tRNA synthetase</keyword>
<dbReference type="InterPro" id="IPR006195">
    <property type="entry name" value="aa-tRNA-synth_II"/>
</dbReference>
<protein>
    <recommendedName>
        <fullName evidence="3">proline--tRNA ligase</fullName>
        <ecNumber evidence="3">6.1.1.15</ecNumber>
    </recommendedName>
    <alternativeName>
        <fullName evidence="10">Prolyl-tRNA synthetase</fullName>
    </alternativeName>
</protein>
<dbReference type="Gene3D" id="3.30.930.10">
    <property type="entry name" value="Bira Bifunctional Protein, Domain 2"/>
    <property type="match status" value="1"/>
</dbReference>
<dbReference type="Pfam" id="PF03129">
    <property type="entry name" value="HGTP_anticodon"/>
    <property type="match status" value="1"/>
</dbReference>
<dbReference type="GO" id="GO:0005739">
    <property type="term" value="C:mitochondrion"/>
    <property type="evidence" value="ECO:0007669"/>
    <property type="project" value="TreeGrafter"/>
</dbReference>
<dbReference type="InterPro" id="IPR036621">
    <property type="entry name" value="Anticodon-bd_dom_sf"/>
</dbReference>
<dbReference type="InterPro" id="IPR004154">
    <property type="entry name" value="Anticodon-bd"/>
</dbReference>
<comment type="similarity">
    <text evidence="1">Belongs to the class-II aminoacyl-tRNA synthetase family.</text>
</comment>
<evidence type="ECO:0000259" key="13">
    <source>
        <dbReference type="PROSITE" id="PS50862"/>
    </source>
</evidence>
<name>A0A0G4LJU1_VERLO</name>